<dbReference type="AlphaFoldDB" id="A0AAE0ETU6"/>
<dbReference type="Proteomes" id="UP001190700">
    <property type="component" value="Unassembled WGS sequence"/>
</dbReference>
<sequence length="194" mass="21616">MAWRWRGKSYAGWWRARAPLAWRWRLDLYGATNAGRGGAWIRKSRRPSAGALGEVERARGGGFVLFKVHRTTSDCQSTRLCAGAIQGRSGRGASGRKEITKRRAARVRDSKGRARSLADSQLKLEPKIRTKPSLRLAQHNGLRHSEMSVEVELGGTEIAVGLDELQGENKGNKNNTVKYPDTATLLAIRRVQHF</sequence>
<dbReference type="EMBL" id="LGRX02033576">
    <property type="protein sequence ID" value="KAK3240683.1"/>
    <property type="molecule type" value="Genomic_DNA"/>
</dbReference>
<evidence type="ECO:0000313" key="2">
    <source>
        <dbReference type="EMBL" id="KAK3240683.1"/>
    </source>
</evidence>
<evidence type="ECO:0000313" key="3">
    <source>
        <dbReference type="Proteomes" id="UP001190700"/>
    </source>
</evidence>
<keyword evidence="3" id="KW-1185">Reference proteome</keyword>
<reference evidence="2 3" key="1">
    <citation type="journal article" date="2015" name="Genome Biol. Evol.">
        <title>Comparative Genomics of a Bacterivorous Green Alga Reveals Evolutionary Causalities and Consequences of Phago-Mixotrophic Mode of Nutrition.</title>
        <authorList>
            <person name="Burns J.A."/>
            <person name="Paasch A."/>
            <person name="Narechania A."/>
            <person name="Kim E."/>
        </authorList>
    </citation>
    <scope>NUCLEOTIDE SEQUENCE [LARGE SCALE GENOMIC DNA]</scope>
    <source>
        <strain evidence="2 3">PLY_AMNH</strain>
    </source>
</reference>
<evidence type="ECO:0000256" key="1">
    <source>
        <dbReference type="SAM" id="MobiDB-lite"/>
    </source>
</evidence>
<protein>
    <submittedName>
        <fullName evidence="2">Uncharacterized protein</fullName>
    </submittedName>
</protein>
<organism evidence="2 3">
    <name type="scientific">Cymbomonas tetramitiformis</name>
    <dbReference type="NCBI Taxonomy" id="36881"/>
    <lineage>
        <taxon>Eukaryota</taxon>
        <taxon>Viridiplantae</taxon>
        <taxon>Chlorophyta</taxon>
        <taxon>Pyramimonadophyceae</taxon>
        <taxon>Pyramimonadales</taxon>
        <taxon>Pyramimonadaceae</taxon>
        <taxon>Cymbomonas</taxon>
    </lineage>
</organism>
<gene>
    <name evidence="2" type="ORF">CYMTET_49494</name>
</gene>
<comment type="caution">
    <text evidence="2">The sequence shown here is derived from an EMBL/GenBank/DDBJ whole genome shotgun (WGS) entry which is preliminary data.</text>
</comment>
<feature type="region of interest" description="Disordered" evidence="1">
    <location>
        <begin position="86"/>
        <end position="118"/>
    </location>
</feature>
<accession>A0AAE0ETU6</accession>
<proteinExistence type="predicted"/>
<name>A0AAE0ETU6_9CHLO</name>